<protein>
    <submittedName>
        <fullName evidence="1">Uncharacterized protein</fullName>
    </submittedName>
</protein>
<evidence type="ECO:0000313" key="2">
    <source>
        <dbReference type="Proteomes" id="UP000321464"/>
    </source>
</evidence>
<dbReference type="Proteomes" id="UP000321464">
    <property type="component" value="Unassembled WGS sequence"/>
</dbReference>
<evidence type="ECO:0000313" key="1">
    <source>
        <dbReference type="EMBL" id="GEO02239.1"/>
    </source>
</evidence>
<gene>
    <name evidence="1" type="ORF">NSE01_40710</name>
</gene>
<proteinExistence type="predicted"/>
<organism evidence="1 2">
    <name type="scientific">Novosphingobium sediminis</name>
    <dbReference type="NCBI Taxonomy" id="707214"/>
    <lineage>
        <taxon>Bacteria</taxon>
        <taxon>Pseudomonadati</taxon>
        <taxon>Pseudomonadota</taxon>
        <taxon>Alphaproteobacteria</taxon>
        <taxon>Sphingomonadales</taxon>
        <taxon>Sphingomonadaceae</taxon>
        <taxon>Novosphingobium</taxon>
    </lineage>
</organism>
<dbReference type="EMBL" id="BJYR01000041">
    <property type="protein sequence ID" value="GEO02239.1"/>
    <property type="molecule type" value="Genomic_DNA"/>
</dbReference>
<name>A0A512AR94_9SPHN</name>
<dbReference type="AlphaFoldDB" id="A0A512AR94"/>
<accession>A0A512AR94</accession>
<sequence>MKACTIQASYRGTGNSLNASTAIAKARQEALADGTAVAIDDPNTCMDERFRLAQQCAYSARSVWPSDPSA</sequence>
<reference evidence="1 2" key="1">
    <citation type="submission" date="2019-07" db="EMBL/GenBank/DDBJ databases">
        <title>Whole genome shotgun sequence of Novosphingobium sediminis NBRC 106119.</title>
        <authorList>
            <person name="Hosoyama A."/>
            <person name="Uohara A."/>
            <person name="Ohji S."/>
            <person name="Ichikawa N."/>
        </authorList>
    </citation>
    <scope>NUCLEOTIDE SEQUENCE [LARGE SCALE GENOMIC DNA]</scope>
    <source>
        <strain evidence="1 2">NBRC 106119</strain>
    </source>
</reference>
<comment type="caution">
    <text evidence="1">The sequence shown here is derived from an EMBL/GenBank/DDBJ whole genome shotgun (WGS) entry which is preliminary data.</text>
</comment>
<keyword evidence="2" id="KW-1185">Reference proteome</keyword>